<dbReference type="PANTHER" id="PTHR48228:SF6">
    <property type="entry name" value="L-CARNITINE COA-TRANSFERASE"/>
    <property type="match status" value="1"/>
</dbReference>
<dbReference type="eggNOG" id="COG1804">
    <property type="taxonomic scope" value="Bacteria"/>
</dbReference>
<dbReference type="Proteomes" id="UP000004699">
    <property type="component" value="Unassembled WGS sequence"/>
</dbReference>
<dbReference type="SUPFAM" id="SSF89796">
    <property type="entry name" value="CoA-transferase family III (CaiB/BaiF)"/>
    <property type="match status" value="2"/>
</dbReference>
<dbReference type="Gene3D" id="3.30.1540.10">
    <property type="entry name" value="formyl-coa transferase, domain 3"/>
    <property type="match status" value="2"/>
</dbReference>
<dbReference type="RefSeq" id="WP_009021655.1">
    <property type="nucleotide sequence ID" value="NZ_DS999411.1"/>
</dbReference>
<dbReference type="Gene3D" id="3.40.50.10540">
    <property type="entry name" value="Crotonobetainyl-coa:carnitine coa-transferase, domain 1"/>
    <property type="match status" value="2"/>
</dbReference>
<evidence type="ECO:0000313" key="3">
    <source>
        <dbReference type="EMBL" id="EED36914.1"/>
    </source>
</evidence>
<dbReference type="STRING" id="565045.NOR51B_2867"/>
<feature type="compositionally biased region" description="Basic and acidic residues" evidence="2">
    <location>
        <begin position="768"/>
        <end position="778"/>
    </location>
</feature>
<dbReference type="InterPro" id="IPR044855">
    <property type="entry name" value="CoA-Trfase_III_dom3_sf"/>
</dbReference>
<dbReference type="InterPro" id="IPR050509">
    <property type="entry name" value="CoA-transferase_III"/>
</dbReference>
<reference evidence="4" key="1">
    <citation type="journal article" date="2013" name="BMC Microbiol.">
        <title>Taxonomy and evolution of bacteriochlorophyll a-containing members of the OM60/NOR5 clade of marine gammaproteobacteria: description of Luminiphilus syltensis gen. nov., sp. nov., reclassification of Haliea rubra as Pseudohaliea rubra gen. nov., comb. nov., and emendation of Chromatocurvus halotolerans.</title>
        <authorList>
            <person name="Spring S."/>
            <person name="Riedel T."/>
            <person name="Sproer C."/>
            <person name="Yan S."/>
            <person name="Harder J."/>
            <person name="Fuchs B.M."/>
        </authorList>
    </citation>
    <scope>NUCLEOTIDE SEQUENCE [LARGE SCALE GENOMIC DNA]</scope>
    <source>
        <strain evidence="4">NOR51-B</strain>
    </source>
</reference>
<proteinExistence type="predicted"/>
<feature type="region of interest" description="Disordered" evidence="2">
    <location>
        <begin position="750"/>
        <end position="778"/>
    </location>
</feature>
<evidence type="ECO:0000313" key="4">
    <source>
        <dbReference type="Proteomes" id="UP000004699"/>
    </source>
</evidence>
<keyword evidence="4" id="KW-1185">Reference proteome</keyword>
<dbReference type="InterPro" id="IPR023606">
    <property type="entry name" value="CoA-Trfase_III_dom_1_sf"/>
</dbReference>
<dbReference type="EMBL" id="DS999411">
    <property type="protein sequence ID" value="EED36914.1"/>
    <property type="molecule type" value="Genomic_DNA"/>
</dbReference>
<dbReference type="AlphaFoldDB" id="B8KQH7"/>
<protein>
    <submittedName>
        <fullName evidence="3">Caib/baif family protein</fullName>
    </submittedName>
</protein>
<keyword evidence="1" id="KW-0808">Transferase</keyword>
<evidence type="ECO:0000256" key="2">
    <source>
        <dbReference type="SAM" id="MobiDB-lite"/>
    </source>
</evidence>
<dbReference type="PANTHER" id="PTHR48228">
    <property type="entry name" value="SUCCINYL-COA--D-CITRAMALATE COA-TRANSFERASE"/>
    <property type="match status" value="1"/>
</dbReference>
<dbReference type="GO" id="GO:0016740">
    <property type="term" value="F:transferase activity"/>
    <property type="evidence" value="ECO:0007669"/>
    <property type="project" value="UniProtKB-KW"/>
</dbReference>
<dbReference type="InterPro" id="IPR003673">
    <property type="entry name" value="CoA-Trfase_fam_III"/>
</dbReference>
<sequence>MTTQAVTTQEQELELPLAGLRILEIADGRTDMCGRFLADLGATVIMAEPDGGSPSRRVGPMVCGESLYFLTHGANKESRVIDPATDHGRTQLLDLLSGFDLLINATNPGFLASCDLDISLLRQRFPALVILSISDFGHTGPYRDWVGDNAVHLALAGVLARSGIGDKPPLLPPGKLAYETAAIQAAWVALLALRQRAATGRGQHLDFSILEATAQILDPALGVTGSASGGRSAAEMAPRARPEKFPLYPTFPCRDGIVRVCVLNPRQWQAMSHWLGDDHPFTDEKYGGLKARYGVIHEVNALIAELLKPKTKADIIREGLERGIPIAVVASPSDVLSDEHFIARGVFAPVCNTEGEAFAVGPTGFLELNGRRMGIRRKAPELGEEFQSQNHSAQHKPAPSGTEEAIRPLAGIRVLDLGVIVAGAELGRLFADQGADVVKVENSQYPDGLRQSLTGEVMSVSFAQGSRNKRSLGLNLRCEKGRELFLALVEQSDVVLSNFKPGTMESLGLGYDVLKAANPGVVVFDSSALGNTGPQAKAMGYGPLVRSATGLTGLWRYPDEEQSFSDGVTIFPDHFSARISATAILALLLRRQDTGLGGVVSQSQAEAILTGMSEYFLHESLVPGSVIAGNTVCEYAAPAGVFQCAGDDEWCALGVHSDEQWQQFCGLLEHNHSLSQRTDLEGIEARWRCRDELHQLTAAWTRNQSPEAVMQRLQAIGVPAAKMLRVDELPADPHLQARSFFRELHQPQIPEPLLTENGPVGNSDLPEPDIRPAPEPFQHTREIARELLALSDSDIDRLVESGTLEVPA</sequence>
<name>B8KQH7_9GAMM</name>
<dbReference type="HOGENOM" id="CLU_010587_1_0_6"/>
<evidence type="ECO:0000256" key="1">
    <source>
        <dbReference type="ARBA" id="ARBA00022679"/>
    </source>
</evidence>
<accession>B8KQH7</accession>
<dbReference type="Pfam" id="PF02515">
    <property type="entry name" value="CoA_transf_3"/>
    <property type="match status" value="2"/>
</dbReference>
<organism evidence="3 4">
    <name type="scientific">Luminiphilus syltensis NOR5-1B</name>
    <dbReference type="NCBI Taxonomy" id="565045"/>
    <lineage>
        <taxon>Bacteria</taxon>
        <taxon>Pseudomonadati</taxon>
        <taxon>Pseudomonadota</taxon>
        <taxon>Gammaproteobacteria</taxon>
        <taxon>Cellvibrionales</taxon>
        <taxon>Halieaceae</taxon>
        <taxon>Luminiphilus</taxon>
    </lineage>
</organism>
<gene>
    <name evidence="3" type="ORF">NOR51B_2867</name>
</gene>